<keyword evidence="2 5" id="KW-0812">Transmembrane</keyword>
<feature type="transmembrane region" description="Helical" evidence="5">
    <location>
        <begin position="111"/>
        <end position="137"/>
    </location>
</feature>
<organism evidence="6 7">
    <name type="scientific">Gonapodya prolifera (strain JEL478)</name>
    <name type="common">Monoblepharis prolifera</name>
    <dbReference type="NCBI Taxonomy" id="1344416"/>
    <lineage>
        <taxon>Eukaryota</taxon>
        <taxon>Fungi</taxon>
        <taxon>Fungi incertae sedis</taxon>
        <taxon>Chytridiomycota</taxon>
        <taxon>Chytridiomycota incertae sedis</taxon>
        <taxon>Monoblepharidomycetes</taxon>
        <taxon>Monoblepharidales</taxon>
        <taxon>Gonapodyaceae</taxon>
        <taxon>Gonapodya</taxon>
    </lineage>
</organism>
<keyword evidence="7" id="KW-1185">Reference proteome</keyword>
<feature type="transmembrane region" description="Helical" evidence="5">
    <location>
        <begin position="461"/>
        <end position="480"/>
    </location>
</feature>
<dbReference type="InterPro" id="IPR050598">
    <property type="entry name" value="AminoAcid_Transporter"/>
</dbReference>
<dbReference type="OMA" id="YPGTWIN"/>
<keyword evidence="4 5" id="KW-0472">Membrane</keyword>
<reference evidence="6 7" key="1">
    <citation type="journal article" date="2015" name="Genome Biol. Evol.">
        <title>Phylogenomic analyses indicate that early fungi evolved digesting cell walls of algal ancestors of land plants.</title>
        <authorList>
            <person name="Chang Y."/>
            <person name="Wang S."/>
            <person name="Sekimoto S."/>
            <person name="Aerts A.L."/>
            <person name="Choi C."/>
            <person name="Clum A."/>
            <person name="LaButti K.M."/>
            <person name="Lindquist E.A."/>
            <person name="Yee Ngan C."/>
            <person name="Ohm R.A."/>
            <person name="Salamov A.A."/>
            <person name="Grigoriev I.V."/>
            <person name="Spatafora J.W."/>
            <person name="Berbee M.L."/>
        </authorList>
    </citation>
    <scope>NUCLEOTIDE SEQUENCE [LARGE SCALE GENOMIC DNA]</scope>
    <source>
        <strain evidence="6 7">JEL478</strain>
    </source>
</reference>
<evidence type="ECO:0000256" key="4">
    <source>
        <dbReference type="ARBA" id="ARBA00023136"/>
    </source>
</evidence>
<name>A0A139AYB2_GONPJ</name>
<comment type="subcellular location">
    <subcellularLocation>
        <location evidence="1">Membrane</location>
        <topology evidence="1">Multi-pass membrane protein</topology>
    </subcellularLocation>
</comment>
<dbReference type="EMBL" id="KQ965732">
    <property type="protein sequence ID" value="KXS21684.1"/>
    <property type="molecule type" value="Genomic_DNA"/>
</dbReference>
<dbReference type="PANTHER" id="PTHR11785:SF353">
    <property type="entry name" value="METHIONINE TRANSPORTER (EUROFUNG)"/>
    <property type="match status" value="1"/>
</dbReference>
<keyword evidence="3 5" id="KW-1133">Transmembrane helix</keyword>
<evidence type="ECO:0000313" key="6">
    <source>
        <dbReference type="EMBL" id="KXS21684.1"/>
    </source>
</evidence>
<feature type="transmembrane region" description="Helical" evidence="5">
    <location>
        <begin position="157"/>
        <end position="178"/>
    </location>
</feature>
<evidence type="ECO:0000256" key="5">
    <source>
        <dbReference type="SAM" id="Phobius"/>
    </source>
</evidence>
<accession>A0A139AYB2</accession>
<feature type="transmembrane region" description="Helical" evidence="5">
    <location>
        <begin position="190"/>
        <end position="210"/>
    </location>
</feature>
<dbReference type="STRING" id="1344416.A0A139AYB2"/>
<dbReference type="AlphaFoldDB" id="A0A139AYB2"/>
<protein>
    <submittedName>
        <fullName evidence="6">Amino acid transporter</fullName>
    </submittedName>
</protein>
<dbReference type="Proteomes" id="UP000070544">
    <property type="component" value="Unassembled WGS sequence"/>
</dbReference>
<feature type="transmembrane region" description="Helical" evidence="5">
    <location>
        <begin position="427"/>
        <end position="449"/>
    </location>
</feature>
<feature type="transmembrane region" description="Helical" evidence="5">
    <location>
        <begin position="265"/>
        <end position="287"/>
    </location>
</feature>
<proteinExistence type="predicted"/>
<evidence type="ECO:0000256" key="2">
    <source>
        <dbReference type="ARBA" id="ARBA00022692"/>
    </source>
</evidence>
<evidence type="ECO:0000256" key="1">
    <source>
        <dbReference type="ARBA" id="ARBA00004141"/>
    </source>
</evidence>
<dbReference type="Gene3D" id="1.20.1740.10">
    <property type="entry name" value="Amino acid/polyamine transporter I"/>
    <property type="match status" value="1"/>
</dbReference>
<gene>
    <name evidence="6" type="ORF">M427DRAFT_493972</name>
</gene>
<sequence>MAEMETNPQLGIRVANTAPLALGDQRIKRRIGWFEGGLFNIGMIIGTGIFSNPTLILRYGGSTAISLIMWVFGGLIAAAGLWSFTELGTMLPRSGAEKEYLAYAFPRPMRLLSFLFSINGLIMLRSASIANTLIVFGNYLNYAIYGPTYMSDYGARAWAVLALTITALINIFSVPFAIRLNSVVTSYKIMLVLFVVMVGFVAIVGGFRSVEIPGLRATLNFEGTSNAPGNYANGIYYVMNAYSGWANVNYILDEVRDPIKNLPKAAIFSLSTTAVLYVLANLSYFAVLTKDEILNSNLTVAATFFTKIFGGTFGTNVLPGLIALSPFGLASVMLYSGSRVVLETSREGLLPFSRYLNHVDKRFNSPIYAILFVYLLSVVFLFAPPPGQAFSFIISFSGYTSYSFYFLAVLGLYVIRRREPELYRPIKVPLVVSAFFAVFAVFQSVFAFVPPTKITTAYPYYLPYLFSIVVVIATSGLWYLQVVVHKGVENSYNARIASEAQSQVATEVFRVDVDVKSPEEAKGEKEKGEEV</sequence>
<dbReference type="OrthoDB" id="5982228at2759"/>
<feature type="transmembrane region" description="Helical" evidence="5">
    <location>
        <begin position="363"/>
        <end position="383"/>
    </location>
</feature>
<evidence type="ECO:0000313" key="7">
    <source>
        <dbReference type="Proteomes" id="UP000070544"/>
    </source>
</evidence>
<dbReference type="InterPro" id="IPR002293">
    <property type="entry name" value="AA/rel_permease1"/>
</dbReference>
<dbReference type="PIRSF" id="PIRSF006060">
    <property type="entry name" value="AA_transporter"/>
    <property type="match status" value="1"/>
</dbReference>
<dbReference type="PANTHER" id="PTHR11785">
    <property type="entry name" value="AMINO ACID TRANSPORTER"/>
    <property type="match status" value="1"/>
</dbReference>
<feature type="transmembrane region" description="Helical" evidence="5">
    <location>
        <begin position="63"/>
        <end position="84"/>
    </location>
</feature>
<dbReference type="GO" id="GO:0015179">
    <property type="term" value="F:L-amino acid transmembrane transporter activity"/>
    <property type="evidence" value="ECO:0007669"/>
    <property type="project" value="TreeGrafter"/>
</dbReference>
<dbReference type="Pfam" id="PF13520">
    <property type="entry name" value="AA_permease_2"/>
    <property type="match status" value="1"/>
</dbReference>
<dbReference type="GO" id="GO:0016020">
    <property type="term" value="C:membrane"/>
    <property type="evidence" value="ECO:0007669"/>
    <property type="project" value="UniProtKB-SubCell"/>
</dbReference>
<evidence type="ECO:0000256" key="3">
    <source>
        <dbReference type="ARBA" id="ARBA00022989"/>
    </source>
</evidence>
<feature type="transmembrane region" description="Helical" evidence="5">
    <location>
        <begin position="31"/>
        <end position="51"/>
    </location>
</feature>
<feature type="transmembrane region" description="Helical" evidence="5">
    <location>
        <begin position="389"/>
        <end position="415"/>
    </location>
</feature>
<feature type="transmembrane region" description="Helical" evidence="5">
    <location>
        <begin position="294"/>
        <end position="314"/>
    </location>
</feature>
<feature type="transmembrane region" description="Helical" evidence="5">
    <location>
        <begin position="320"/>
        <end position="342"/>
    </location>
</feature>